<name>A0ABV8DLA4_9NOCA</name>
<protein>
    <submittedName>
        <fullName evidence="1">DUF4254 domain-containing protein</fullName>
    </submittedName>
</protein>
<accession>A0ABV8DLA4</accession>
<dbReference type="Proteomes" id="UP001595696">
    <property type="component" value="Unassembled WGS sequence"/>
</dbReference>
<dbReference type="EMBL" id="JBHSAX010000002">
    <property type="protein sequence ID" value="MFC3960579.1"/>
    <property type="molecule type" value="Genomic_DNA"/>
</dbReference>
<organism evidence="1 2">
    <name type="scientific">Nocardia jiangsuensis</name>
    <dbReference type="NCBI Taxonomy" id="1691563"/>
    <lineage>
        <taxon>Bacteria</taxon>
        <taxon>Bacillati</taxon>
        <taxon>Actinomycetota</taxon>
        <taxon>Actinomycetes</taxon>
        <taxon>Mycobacteriales</taxon>
        <taxon>Nocardiaceae</taxon>
        <taxon>Nocardia</taxon>
    </lineage>
</organism>
<sequence>MRDAELPDRRELLAAFAAPAEAGDDPVIRSAALLAELHRQRHLDPLAAAGIDCRRAELVAAVDLWTDAARPARVRGVSLGALLDRMAAAHVHAGHLLHSCDKVAETRVHAAWYRLAILADEWSDLVAGYLPERGTATSR</sequence>
<proteinExistence type="predicted"/>
<evidence type="ECO:0000313" key="2">
    <source>
        <dbReference type="Proteomes" id="UP001595696"/>
    </source>
</evidence>
<comment type="caution">
    <text evidence="1">The sequence shown here is derived from an EMBL/GenBank/DDBJ whole genome shotgun (WGS) entry which is preliminary data.</text>
</comment>
<reference evidence="2" key="1">
    <citation type="journal article" date="2019" name="Int. J. Syst. Evol. Microbiol.">
        <title>The Global Catalogue of Microorganisms (GCM) 10K type strain sequencing project: providing services to taxonomists for standard genome sequencing and annotation.</title>
        <authorList>
            <consortium name="The Broad Institute Genomics Platform"/>
            <consortium name="The Broad Institute Genome Sequencing Center for Infectious Disease"/>
            <person name="Wu L."/>
            <person name="Ma J."/>
        </authorList>
    </citation>
    <scope>NUCLEOTIDE SEQUENCE [LARGE SCALE GENOMIC DNA]</scope>
    <source>
        <strain evidence="2">CGMCC 4.7330</strain>
    </source>
</reference>
<dbReference type="RefSeq" id="WP_378610349.1">
    <property type="nucleotide sequence ID" value="NZ_JBHSAX010000002.1"/>
</dbReference>
<keyword evidence="2" id="KW-1185">Reference proteome</keyword>
<evidence type="ECO:0000313" key="1">
    <source>
        <dbReference type="EMBL" id="MFC3960579.1"/>
    </source>
</evidence>
<gene>
    <name evidence="1" type="ORF">ACFO0B_01095</name>
</gene>